<evidence type="ECO:0000259" key="1">
    <source>
        <dbReference type="PROSITE" id="PS50093"/>
    </source>
</evidence>
<dbReference type="SMART" id="SM00089">
    <property type="entry name" value="PKD"/>
    <property type="match status" value="1"/>
</dbReference>
<evidence type="ECO:0000313" key="2">
    <source>
        <dbReference type="EMBL" id="KAB7731741.1"/>
    </source>
</evidence>
<feature type="domain" description="PKD" evidence="1">
    <location>
        <begin position="544"/>
        <end position="627"/>
    </location>
</feature>
<accession>A0A7J5U232</accession>
<dbReference type="CDD" id="cd00161">
    <property type="entry name" value="beta-trefoil_Ricin-like"/>
    <property type="match status" value="1"/>
</dbReference>
<dbReference type="Gene3D" id="2.60.40.10">
    <property type="entry name" value="Immunoglobulins"/>
    <property type="match status" value="3"/>
</dbReference>
<comment type="caution">
    <text evidence="2">The sequence shown here is derived from an EMBL/GenBank/DDBJ whole genome shotgun (WGS) entry which is preliminary data.</text>
</comment>
<dbReference type="InterPro" id="IPR003961">
    <property type="entry name" value="FN3_dom"/>
</dbReference>
<dbReference type="RefSeq" id="WP_152123335.1">
    <property type="nucleotide sequence ID" value="NZ_WELI01000002.1"/>
</dbReference>
<dbReference type="InterPro" id="IPR012938">
    <property type="entry name" value="Glc/Sorbosone_DH"/>
</dbReference>
<dbReference type="PROSITE" id="PS50093">
    <property type="entry name" value="PKD"/>
    <property type="match status" value="1"/>
</dbReference>
<evidence type="ECO:0000313" key="3">
    <source>
        <dbReference type="Proteomes" id="UP000488299"/>
    </source>
</evidence>
<dbReference type="PROSITE" id="PS50231">
    <property type="entry name" value="RICIN_B_LECTIN"/>
    <property type="match status" value="2"/>
</dbReference>
<dbReference type="InterPro" id="IPR000601">
    <property type="entry name" value="PKD_dom"/>
</dbReference>
<dbReference type="InterPro" id="IPR000772">
    <property type="entry name" value="Ricin_B_lectin"/>
</dbReference>
<proteinExistence type="predicted"/>
<dbReference type="Proteomes" id="UP000488299">
    <property type="component" value="Unassembled WGS sequence"/>
</dbReference>
<dbReference type="PANTHER" id="PTHR19328:SF13">
    <property type="entry name" value="HIPL1 PROTEIN"/>
    <property type="match status" value="1"/>
</dbReference>
<dbReference type="AlphaFoldDB" id="A0A7J5U232"/>
<dbReference type="SUPFAM" id="SSF49265">
    <property type="entry name" value="Fibronectin type III"/>
    <property type="match status" value="1"/>
</dbReference>
<dbReference type="InterPro" id="IPR035992">
    <property type="entry name" value="Ricin_B-like_lectins"/>
</dbReference>
<dbReference type="Pfam" id="PF07995">
    <property type="entry name" value="GSDH"/>
    <property type="match status" value="1"/>
</dbReference>
<dbReference type="Gene3D" id="2.80.10.50">
    <property type="match status" value="5"/>
</dbReference>
<dbReference type="InterPro" id="IPR011042">
    <property type="entry name" value="6-blade_b-propeller_TolB-like"/>
</dbReference>
<dbReference type="EMBL" id="WELI01000002">
    <property type="protein sequence ID" value="KAB7731741.1"/>
    <property type="molecule type" value="Genomic_DNA"/>
</dbReference>
<dbReference type="InterPro" id="IPR035986">
    <property type="entry name" value="PKD_dom_sf"/>
</dbReference>
<dbReference type="PANTHER" id="PTHR19328">
    <property type="entry name" value="HEDGEHOG-INTERACTING PROTEIN"/>
    <property type="match status" value="1"/>
</dbReference>
<dbReference type="InterPro" id="IPR036116">
    <property type="entry name" value="FN3_sf"/>
</dbReference>
<dbReference type="InterPro" id="IPR026444">
    <property type="entry name" value="Secre_tail"/>
</dbReference>
<dbReference type="SUPFAM" id="SSF50952">
    <property type="entry name" value="Soluble quinoprotein glucose dehydrogenase"/>
    <property type="match status" value="1"/>
</dbReference>
<organism evidence="2 3">
    <name type="scientific">Rudanella paleaurantiibacter</name>
    <dbReference type="NCBI Taxonomy" id="2614655"/>
    <lineage>
        <taxon>Bacteria</taxon>
        <taxon>Pseudomonadati</taxon>
        <taxon>Bacteroidota</taxon>
        <taxon>Cytophagia</taxon>
        <taxon>Cytophagales</taxon>
        <taxon>Cytophagaceae</taxon>
        <taxon>Rudanella</taxon>
    </lineage>
</organism>
<sequence>MFICSCRLATIRLFICVVALLMGGLFSSPMALAQLPSGFLQSKTQTGYTAPMGVIFTADGQRQFVWEKSGKIWVSNWNGSQYVKQTTPVLDISEEVGNWRDFGLLSVCLDPNFGTNGKIYLFYVVDRHHLLNFGTTNYSVTTDTYYQATISRVSSYQLLTNNGTLAASVSSRKVLLGETKSTGVPLTHESHAGGTLLFGRDGTLLLTTGDNASYSSTDKGSAPETYFQQAINDGIMRANENVGAFRSQMVNSFCGKVLRMDPNTGDGLPSNPFYDGTSPRSAKSRVWALGLRNPYRMTIWPNTGSTNPADGNPGTLLVGDVGWNVWEDMHVIRQGGENAGWPIFEGLETHSSYATAAQTLENRDEPNPTNTCNKPYLTFADLLKQPTNPVQAVNNPCSGQALPGLQRRYIHARPALDWQHGADVARTPMFNGSVATTSTLGTASGVPGTPFRGNCSTGGAYYAGTAFPANWRNTYYFADYGANWIRAATLDANGAVTQVREFLPNGGGNGIVDLEYNALDGALYYVNINTGELLKISYGGNQPPVAAITASALTGPSPLTVAFRGDASSDPDGDPLTYAWDFGDGTTSTLASPTKVFTSTSSQGFTVRLTVSDGRGLSDAKTVQVSVNNPAPTAKITNPVNNALYPLDRESQYTLTATVTDDDVPSLTYAWQVTLRHNNHEHREPVLTTASPTVNVSPVGCDGETYYYLIQLTVTDRGGLTARDSVKIYPDCNSPSLAISNLQATTLTNAVRLNWTPPSVAYDNVLVVAKAGSGFTTRPVDLVYAQDASFTGTGAAFEGGKVVYQGVATSLVVTNLTAGQKYFFRVYTRRGTAWTGGVETSATPATPVSVSLTPVANACYRLVARVSGKVLGVENGSLADGATVRQRTDANAAWQQWKFVATSNGYYQVVANHSGKVLDVAGSSTADYAAIQQWTYGGGNNQQWKLQYDAQGYYQLVARHSGKRLDVRGSNVDEGGEIIQFTANGTQAQQWSIEQRTCINTNTQLNFSSAGCYRISARNGGKAVSVSNESKDDGAIIRQQAYSGRASQQWKILLNPEGYYRLQNVNSGKSIDVSGGSTADYTNLIQWTNNTGYSQQWRITRDTQGYYLLTARHSGSAMDQRGASSAQNVEIVQYTVNGTIAQQWVVQTVKCAVAGARMAGDGLVIPVFDSFAEPTDEGFKLYPNPAQNSVSIDLRAANGQPTNLRLTDLTGRILYQKTVLTEIETQYTLSTTTYSDGVYLISVNPADGRKASLRLVISR</sequence>
<name>A0A7J5U232_9BACT</name>
<dbReference type="Pfam" id="PF18962">
    <property type="entry name" value="Por_Secre_tail"/>
    <property type="match status" value="1"/>
</dbReference>
<dbReference type="InterPro" id="IPR022409">
    <property type="entry name" value="PKD/Chitinase_dom"/>
</dbReference>
<reference evidence="2 3" key="1">
    <citation type="submission" date="2019-10" db="EMBL/GenBank/DDBJ databases">
        <title>Rudanella paleaurantiibacter sp. nov., isolated from sludge.</title>
        <authorList>
            <person name="Xu S.Q."/>
        </authorList>
    </citation>
    <scope>NUCLEOTIDE SEQUENCE [LARGE SCALE GENOMIC DNA]</scope>
    <source>
        <strain evidence="2 3">HX-22-17</strain>
    </source>
</reference>
<dbReference type="SUPFAM" id="SSF49299">
    <property type="entry name" value="PKD domain"/>
    <property type="match status" value="1"/>
</dbReference>
<dbReference type="Pfam" id="PF14200">
    <property type="entry name" value="RicinB_lectin_2"/>
    <property type="match status" value="4"/>
</dbReference>
<gene>
    <name evidence="2" type="ORF">F5984_05815</name>
</gene>
<dbReference type="SUPFAM" id="SSF50370">
    <property type="entry name" value="Ricin B-like lectins"/>
    <property type="match status" value="2"/>
</dbReference>
<dbReference type="InterPro" id="IPR013783">
    <property type="entry name" value="Ig-like_fold"/>
</dbReference>
<dbReference type="CDD" id="cd00146">
    <property type="entry name" value="PKD"/>
    <property type="match status" value="1"/>
</dbReference>
<keyword evidence="3" id="KW-1185">Reference proteome</keyword>
<dbReference type="SMART" id="SM00458">
    <property type="entry name" value="RICIN"/>
    <property type="match status" value="2"/>
</dbReference>
<dbReference type="NCBIfam" id="TIGR04183">
    <property type="entry name" value="Por_Secre_tail"/>
    <property type="match status" value="1"/>
</dbReference>
<dbReference type="Gene3D" id="2.120.10.30">
    <property type="entry name" value="TolB, C-terminal domain"/>
    <property type="match status" value="1"/>
</dbReference>
<protein>
    <submittedName>
        <fullName evidence="2">PKD domain-containing protein</fullName>
    </submittedName>
</protein>
<dbReference type="Pfam" id="PF18911">
    <property type="entry name" value="PKD_4"/>
    <property type="match status" value="1"/>
</dbReference>
<dbReference type="SMART" id="SM00060">
    <property type="entry name" value="FN3"/>
    <property type="match status" value="1"/>
</dbReference>
<dbReference type="InterPro" id="IPR011041">
    <property type="entry name" value="Quinoprot_gluc/sorb_DH_b-prop"/>
</dbReference>